<evidence type="ECO:0000313" key="4">
    <source>
        <dbReference type="Proteomes" id="UP000748752"/>
    </source>
</evidence>
<dbReference type="RefSeq" id="WP_200233233.1">
    <property type="nucleotide sequence ID" value="NZ_NRRV01000002.1"/>
</dbReference>
<evidence type="ECO:0000259" key="2">
    <source>
        <dbReference type="Pfam" id="PF11127"/>
    </source>
</evidence>
<sequence>MSIERIVLAVAGSFVLISAILAYTVSEWWLLFTGFVGLNLLQSAFTGFCPLATILKKLGKEPGAAF</sequence>
<accession>A0ABS1CBQ7</accession>
<proteinExistence type="predicted"/>
<keyword evidence="1" id="KW-1133">Transmembrane helix</keyword>
<dbReference type="Gene3D" id="6.10.140.1340">
    <property type="match status" value="1"/>
</dbReference>
<dbReference type="Proteomes" id="UP000748752">
    <property type="component" value="Unassembled WGS sequence"/>
</dbReference>
<dbReference type="InterPro" id="IPR021309">
    <property type="entry name" value="YgaP-like_TM"/>
</dbReference>
<comment type="caution">
    <text evidence="3">The sequence shown here is derived from an EMBL/GenBank/DDBJ whole genome shotgun (WGS) entry which is preliminary data.</text>
</comment>
<keyword evidence="1" id="KW-0472">Membrane</keyword>
<dbReference type="Pfam" id="PF11127">
    <property type="entry name" value="YgaP-like_TM"/>
    <property type="match status" value="1"/>
</dbReference>
<feature type="transmembrane region" description="Helical" evidence="1">
    <location>
        <begin position="32"/>
        <end position="55"/>
    </location>
</feature>
<gene>
    <name evidence="3" type="ORF">CKO31_01160</name>
</gene>
<protein>
    <submittedName>
        <fullName evidence="3">Sulfurtransferase</fullName>
    </submittedName>
</protein>
<name>A0ABS1CBQ7_9GAMM</name>
<keyword evidence="4" id="KW-1185">Reference proteome</keyword>
<reference evidence="3 4" key="1">
    <citation type="journal article" date="2020" name="Microorganisms">
        <title>Osmotic Adaptation and Compatible Solute Biosynthesis of Phototrophic Bacteria as Revealed from Genome Analyses.</title>
        <authorList>
            <person name="Imhoff J.F."/>
            <person name="Rahn T."/>
            <person name="Kunzel S."/>
            <person name="Keller A."/>
            <person name="Neulinger S.C."/>
        </authorList>
    </citation>
    <scope>NUCLEOTIDE SEQUENCE [LARGE SCALE GENOMIC DNA]</scope>
    <source>
        <strain evidence="3 4">DSM 6210</strain>
    </source>
</reference>
<organism evidence="3 4">
    <name type="scientific">Thiohalocapsa halophila</name>
    <dbReference type="NCBI Taxonomy" id="69359"/>
    <lineage>
        <taxon>Bacteria</taxon>
        <taxon>Pseudomonadati</taxon>
        <taxon>Pseudomonadota</taxon>
        <taxon>Gammaproteobacteria</taxon>
        <taxon>Chromatiales</taxon>
        <taxon>Chromatiaceae</taxon>
        <taxon>Thiohalocapsa</taxon>
    </lineage>
</organism>
<evidence type="ECO:0000313" key="3">
    <source>
        <dbReference type="EMBL" id="MBK1629363.1"/>
    </source>
</evidence>
<feature type="domain" description="Inner membrane protein YgaP-like transmembrane" evidence="2">
    <location>
        <begin position="2"/>
        <end position="56"/>
    </location>
</feature>
<dbReference type="EMBL" id="NRRV01000002">
    <property type="protein sequence ID" value="MBK1629363.1"/>
    <property type="molecule type" value="Genomic_DNA"/>
</dbReference>
<keyword evidence="1" id="KW-0812">Transmembrane</keyword>
<evidence type="ECO:0000256" key="1">
    <source>
        <dbReference type="SAM" id="Phobius"/>
    </source>
</evidence>